<evidence type="ECO:0000256" key="1">
    <source>
        <dbReference type="ARBA" id="ARBA00000085"/>
    </source>
</evidence>
<dbReference type="PANTHER" id="PTHR43711:SF1">
    <property type="entry name" value="HISTIDINE KINASE 1"/>
    <property type="match status" value="1"/>
</dbReference>
<dbReference type="InterPro" id="IPR036097">
    <property type="entry name" value="HisK_dim/P_sf"/>
</dbReference>
<dbReference type="EMBL" id="UINC01001354">
    <property type="protein sequence ID" value="SUZ78441.1"/>
    <property type="molecule type" value="Genomic_DNA"/>
</dbReference>
<reference evidence="7" key="1">
    <citation type="submission" date="2018-05" db="EMBL/GenBank/DDBJ databases">
        <authorList>
            <person name="Lanie J.A."/>
            <person name="Ng W.-L."/>
            <person name="Kazmierczak K.M."/>
            <person name="Andrzejewski T.M."/>
            <person name="Davidsen T.M."/>
            <person name="Wayne K.J."/>
            <person name="Tettelin H."/>
            <person name="Glass J.I."/>
            <person name="Rusch D."/>
            <person name="Podicherti R."/>
            <person name="Tsui H.-C.T."/>
            <person name="Winkler M.E."/>
        </authorList>
    </citation>
    <scope>NUCLEOTIDE SEQUENCE</scope>
</reference>
<keyword evidence="5" id="KW-0902">Two-component regulatory system</keyword>
<evidence type="ECO:0000313" key="7">
    <source>
        <dbReference type="EMBL" id="SUZ78441.1"/>
    </source>
</evidence>
<dbReference type="PANTHER" id="PTHR43711">
    <property type="entry name" value="TWO-COMPONENT HISTIDINE KINASE"/>
    <property type="match status" value="1"/>
</dbReference>
<feature type="domain" description="Signal transduction histidine kinase dimerisation/phosphoacceptor" evidence="6">
    <location>
        <begin position="1"/>
        <end position="52"/>
    </location>
</feature>
<keyword evidence="4" id="KW-0418">Kinase</keyword>
<organism evidence="7">
    <name type="scientific">marine metagenome</name>
    <dbReference type="NCBI Taxonomy" id="408172"/>
    <lineage>
        <taxon>unclassified sequences</taxon>
        <taxon>metagenomes</taxon>
        <taxon>ecological metagenomes</taxon>
    </lineage>
</organism>
<gene>
    <name evidence="7" type="ORF">METZ01_LOCUS31295</name>
</gene>
<protein>
    <recommendedName>
        <fullName evidence="2">histidine kinase</fullName>
        <ecNumber evidence="2">2.7.13.3</ecNumber>
    </recommendedName>
</protein>
<comment type="catalytic activity">
    <reaction evidence="1">
        <text>ATP + protein L-histidine = ADP + protein N-phospho-L-histidine.</text>
        <dbReference type="EC" id="2.7.13.3"/>
    </reaction>
</comment>
<dbReference type="GO" id="GO:0000155">
    <property type="term" value="F:phosphorelay sensor kinase activity"/>
    <property type="evidence" value="ECO:0007669"/>
    <property type="project" value="InterPro"/>
</dbReference>
<name>A0A381QGI4_9ZZZZ</name>
<dbReference type="SUPFAM" id="SSF47384">
    <property type="entry name" value="Homodimeric domain of signal transducing histidine kinase"/>
    <property type="match status" value="1"/>
</dbReference>
<sequence>MTSIPNAAEILLTHGEDGPDIHEELLGIINSENDRLTRLINDMLDLARIEPGEIGWETTRVDLPNVITTAVDDNYALDLKKNVTLEVG</sequence>
<proteinExistence type="predicted"/>
<dbReference type="EC" id="2.7.13.3" evidence="2"/>
<evidence type="ECO:0000256" key="4">
    <source>
        <dbReference type="ARBA" id="ARBA00022777"/>
    </source>
</evidence>
<evidence type="ECO:0000256" key="3">
    <source>
        <dbReference type="ARBA" id="ARBA00022679"/>
    </source>
</evidence>
<keyword evidence="3" id="KW-0808">Transferase</keyword>
<dbReference type="InterPro" id="IPR003661">
    <property type="entry name" value="HisK_dim/P_dom"/>
</dbReference>
<dbReference type="AlphaFoldDB" id="A0A381QGI4"/>
<dbReference type="InterPro" id="IPR050736">
    <property type="entry name" value="Sensor_HK_Regulatory"/>
</dbReference>
<dbReference type="Pfam" id="PF00512">
    <property type="entry name" value="HisKA"/>
    <property type="match status" value="1"/>
</dbReference>
<evidence type="ECO:0000256" key="2">
    <source>
        <dbReference type="ARBA" id="ARBA00012438"/>
    </source>
</evidence>
<evidence type="ECO:0000259" key="6">
    <source>
        <dbReference type="Pfam" id="PF00512"/>
    </source>
</evidence>
<dbReference type="Gene3D" id="1.10.287.130">
    <property type="match status" value="1"/>
</dbReference>
<accession>A0A381QGI4</accession>
<evidence type="ECO:0000256" key="5">
    <source>
        <dbReference type="ARBA" id="ARBA00023012"/>
    </source>
</evidence>
<dbReference type="CDD" id="cd00082">
    <property type="entry name" value="HisKA"/>
    <property type="match status" value="1"/>
</dbReference>